<evidence type="ECO:0008006" key="3">
    <source>
        <dbReference type="Google" id="ProtNLM"/>
    </source>
</evidence>
<evidence type="ECO:0000313" key="1">
    <source>
        <dbReference type="EMBL" id="QTA90245.1"/>
    </source>
</evidence>
<reference evidence="1" key="1">
    <citation type="journal article" date="2021" name="Microb. Physiol.">
        <title>Proteogenomic Insights into the Physiology of Marine, Sulfate-Reducing, Filamentous Desulfonema limicola and Desulfonema magnum.</title>
        <authorList>
            <person name="Schnaars V."/>
            <person name="Wohlbrand L."/>
            <person name="Scheve S."/>
            <person name="Hinrichs C."/>
            <person name="Reinhardt R."/>
            <person name="Rabus R."/>
        </authorList>
    </citation>
    <scope>NUCLEOTIDE SEQUENCE</scope>
    <source>
        <strain evidence="1">4be13</strain>
    </source>
</reference>
<dbReference type="KEGG" id="dmm:dnm_063070"/>
<gene>
    <name evidence="1" type="ORF">dnm_063070</name>
</gene>
<name>A0A975BRH5_9BACT</name>
<accession>A0A975BRH5</accession>
<keyword evidence="2" id="KW-1185">Reference proteome</keyword>
<organism evidence="1 2">
    <name type="scientific">Desulfonema magnum</name>
    <dbReference type="NCBI Taxonomy" id="45655"/>
    <lineage>
        <taxon>Bacteria</taxon>
        <taxon>Pseudomonadati</taxon>
        <taxon>Thermodesulfobacteriota</taxon>
        <taxon>Desulfobacteria</taxon>
        <taxon>Desulfobacterales</taxon>
        <taxon>Desulfococcaceae</taxon>
        <taxon>Desulfonema</taxon>
    </lineage>
</organism>
<evidence type="ECO:0000313" key="2">
    <source>
        <dbReference type="Proteomes" id="UP000663722"/>
    </source>
</evidence>
<proteinExistence type="predicted"/>
<sequence>MGTKSGRGFLYLLILFFLCAAPCHGDALFIHDYKIREYLVGEKEAELAIAYTDEGMFIDKNTRYTGTWMKRFFGKVEENRETTHFLLKKNQICEIDWYGDKIIVFPFAKLSHVTLIKKPKKETEELEEFLKARYRVSEPRFSINSFPEKEKINHYLCQRAEASLRLETRDVKKNAMSVTLVNQKVWVSDEVPGFDEYDDFHKKLGKRTGLDAQRLGSLSFLLRYWKGSLDPIRESLKDIRGYPVKSILTVEGQYTKDTDKDSPTTHSFEIKEELMQLREVLLNKSDKSRFEAPADFRVVNATP</sequence>
<protein>
    <recommendedName>
        <fullName evidence="3">DUF4412 domain-containing protein</fullName>
    </recommendedName>
</protein>
<dbReference type="Proteomes" id="UP000663722">
    <property type="component" value="Chromosome"/>
</dbReference>
<dbReference type="AlphaFoldDB" id="A0A975BRH5"/>
<dbReference type="EMBL" id="CP061800">
    <property type="protein sequence ID" value="QTA90245.1"/>
    <property type="molecule type" value="Genomic_DNA"/>
</dbReference>